<evidence type="ECO:0000313" key="2">
    <source>
        <dbReference type="Proteomes" id="UP000656813"/>
    </source>
</evidence>
<gene>
    <name evidence="1" type="ORF">GCM10007096_07650</name>
</gene>
<dbReference type="AlphaFoldDB" id="A0A8J3EL18"/>
<keyword evidence="2" id="KW-1185">Reference proteome</keyword>
<proteinExistence type="predicted"/>
<sequence length="70" mass="8009">MKLPNHFKNTGLVRRLIDYDNRGGLIYGQNVGAIIFDDRMLSTNSNDSGLNPYSWLFSMVSLCRQRVSKN</sequence>
<comment type="caution">
    <text evidence="1">The sequence shown here is derived from an EMBL/GenBank/DDBJ whole genome shotgun (WGS) entry which is preliminary data.</text>
</comment>
<reference evidence="1" key="1">
    <citation type="journal article" date="2014" name="Int. J. Syst. Evol. Microbiol.">
        <title>Complete genome sequence of Corynebacterium casei LMG S-19264T (=DSM 44701T), isolated from a smear-ripened cheese.</title>
        <authorList>
            <consortium name="US DOE Joint Genome Institute (JGI-PGF)"/>
            <person name="Walter F."/>
            <person name="Albersmeier A."/>
            <person name="Kalinowski J."/>
            <person name="Ruckert C."/>
        </authorList>
    </citation>
    <scope>NUCLEOTIDE SEQUENCE</scope>
    <source>
        <strain evidence="1">CGMCC 1.12777</strain>
    </source>
</reference>
<dbReference type="EMBL" id="BMFV01000004">
    <property type="protein sequence ID" value="GGH76761.1"/>
    <property type="molecule type" value="Genomic_DNA"/>
</dbReference>
<name>A0A8J3EL18_9BACL</name>
<dbReference type="Proteomes" id="UP000656813">
    <property type="component" value="Unassembled WGS sequence"/>
</dbReference>
<organism evidence="1 2">
    <name type="scientific">Pullulanibacillus pueri</name>
    <dbReference type="NCBI Taxonomy" id="1437324"/>
    <lineage>
        <taxon>Bacteria</taxon>
        <taxon>Bacillati</taxon>
        <taxon>Bacillota</taxon>
        <taxon>Bacilli</taxon>
        <taxon>Bacillales</taxon>
        <taxon>Sporolactobacillaceae</taxon>
        <taxon>Pullulanibacillus</taxon>
    </lineage>
</organism>
<evidence type="ECO:0000313" key="1">
    <source>
        <dbReference type="EMBL" id="GGH76761.1"/>
    </source>
</evidence>
<protein>
    <submittedName>
        <fullName evidence="1">Uncharacterized protein</fullName>
    </submittedName>
</protein>
<accession>A0A8J3EL18</accession>
<reference evidence="1" key="2">
    <citation type="submission" date="2020-09" db="EMBL/GenBank/DDBJ databases">
        <authorList>
            <person name="Sun Q."/>
            <person name="Zhou Y."/>
        </authorList>
    </citation>
    <scope>NUCLEOTIDE SEQUENCE</scope>
    <source>
        <strain evidence="1">CGMCC 1.12777</strain>
    </source>
</reference>